<dbReference type="Proteomes" id="UP000230002">
    <property type="component" value="Unassembled WGS sequence"/>
</dbReference>
<keyword evidence="2" id="KW-1185">Reference proteome</keyword>
<evidence type="ECO:0000313" key="2">
    <source>
        <dbReference type="Proteomes" id="UP000230002"/>
    </source>
</evidence>
<proteinExistence type="predicted"/>
<evidence type="ECO:0000313" key="1">
    <source>
        <dbReference type="EMBL" id="PIL31094.1"/>
    </source>
</evidence>
<evidence type="ECO:0008006" key="3">
    <source>
        <dbReference type="Google" id="ProtNLM"/>
    </source>
</evidence>
<name>A0A2G8SBF3_9APHY</name>
<dbReference type="AlphaFoldDB" id="A0A2G8SBF3"/>
<comment type="caution">
    <text evidence="1">The sequence shown here is derived from an EMBL/GenBank/DDBJ whole genome shotgun (WGS) entry which is preliminary data.</text>
</comment>
<sequence>MVRGMRQSNTDLPAPARLNFDILRLVCDRLTDVSDVLSFALTSSTLTKPAFQRRLRMSPVNLSNRRFVDSFYDFIFADEAARAPCIYGLKLPNVPRVGTEERTGPQLPIMQLQLVTILQAAVHLKYIHFPSIVDDLDPVLTVAANMASLRELHLVFDASLENRRTVG</sequence>
<protein>
    <recommendedName>
        <fullName evidence="3">F-box domain-containing protein</fullName>
    </recommendedName>
</protein>
<reference evidence="1 2" key="1">
    <citation type="journal article" date="2015" name="Sci. Rep.">
        <title>Chromosome-level genome map provides insights into diverse defense mechanisms in the medicinal fungus Ganoderma sinense.</title>
        <authorList>
            <person name="Zhu Y."/>
            <person name="Xu J."/>
            <person name="Sun C."/>
            <person name="Zhou S."/>
            <person name="Xu H."/>
            <person name="Nelson D.R."/>
            <person name="Qian J."/>
            <person name="Song J."/>
            <person name="Luo H."/>
            <person name="Xiang L."/>
            <person name="Li Y."/>
            <person name="Xu Z."/>
            <person name="Ji A."/>
            <person name="Wang L."/>
            <person name="Lu S."/>
            <person name="Hayward A."/>
            <person name="Sun W."/>
            <person name="Li X."/>
            <person name="Schwartz D.C."/>
            <person name="Wang Y."/>
            <person name="Chen S."/>
        </authorList>
    </citation>
    <scope>NUCLEOTIDE SEQUENCE [LARGE SCALE GENOMIC DNA]</scope>
    <source>
        <strain evidence="1 2">ZZ0214-1</strain>
    </source>
</reference>
<accession>A0A2G8SBF3</accession>
<dbReference type="EMBL" id="AYKW01000012">
    <property type="protein sequence ID" value="PIL31094.1"/>
    <property type="molecule type" value="Genomic_DNA"/>
</dbReference>
<gene>
    <name evidence="1" type="ORF">GSI_05790</name>
</gene>
<organism evidence="1 2">
    <name type="scientific">Ganoderma sinense ZZ0214-1</name>
    <dbReference type="NCBI Taxonomy" id="1077348"/>
    <lineage>
        <taxon>Eukaryota</taxon>
        <taxon>Fungi</taxon>
        <taxon>Dikarya</taxon>
        <taxon>Basidiomycota</taxon>
        <taxon>Agaricomycotina</taxon>
        <taxon>Agaricomycetes</taxon>
        <taxon>Polyporales</taxon>
        <taxon>Polyporaceae</taxon>
        <taxon>Ganoderma</taxon>
    </lineage>
</organism>